<evidence type="ECO:0000256" key="3">
    <source>
        <dbReference type="ARBA" id="ARBA00023237"/>
    </source>
</evidence>
<keyword evidence="1" id="KW-1134">Transmembrane beta strand</keyword>
<dbReference type="GO" id="GO:0098046">
    <property type="term" value="C:type V protein secretion system complex"/>
    <property type="evidence" value="ECO:0007669"/>
    <property type="project" value="TreeGrafter"/>
</dbReference>
<reference evidence="6 7" key="1">
    <citation type="submission" date="2019-07" db="EMBL/GenBank/DDBJ databases">
        <title>Whole genome shotgun sequence of Methylobacterium haplocladii NBRC 107714.</title>
        <authorList>
            <person name="Hosoyama A."/>
            <person name="Uohara A."/>
            <person name="Ohji S."/>
            <person name="Ichikawa N."/>
        </authorList>
    </citation>
    <scope>NUCLEOTIDE SEQUENCE [LARGE SCALE GENOMIC DNA]</scope>
    <source>
        <strain evidence="6 7">NBRC 107714</strain>
    </source>
</reference>
<dbReference type="Gene3D" id="2.40.160.50">
    <property type="entry name" value="membrane protein fhac: a member of the omp85/tpsb transporter family"/>
    <property type="match status" value="1"/>
</dbReference>
<keyword evidence="1" id="KW-0472">Membrane</keyword>
<keyword evidence="3" id="KW-0998">Cell outer membrane</keyword>
<dbReference type="InterPro" id="IPR051544">
    <property type="entry name" value="TPS_OM_transporter"/>
</dbReference>
<evidence type="ECO:0000313" key="6">
    <source>
        <dbReference type="EMBL" id="GEP01833.1"/>
    </source>
</evidence>
<feature type="domain" description="Polypeptide-transport-associated ShlB-type" evidence="5">
    <location>
        <begin position="5"/>
        <end position="77"/>
    </location>
</feature>
<dbReference type="PANTHER" id="PTHR34597">
    <property type="entry name" value="SLR1661 PROTEIN"/>
    <property type="match status" value="1"/>
</dbReference>
<dbReference type="GO" id="GO:0008320">
    <property type="term" value="F:protein transmembrane transporter activity"/>
    <property type="evidence" value="ECO:0007669"/>
    <property type="project" value="TreeGrafter"/>
</dbReference>
<keyword evidence="7" id="KW-1185">Reference proteome</keyword>
<protein>
    <submittedName>
        <fullName evidence="6">Heme utilization protein</fullName>
    </submittedName>
</protein>
<feature type="domain" description="Haemolysin activator HlyB C-terminal" evidence="4">
    <location>
        <begin position="149"/>
        <end position="451"/>
    </location>
</feature>
<evidence type="ECO:0000256" key="2">
    <source>
        <dbReference type="ARBA" id="ARBA00022692"/>
    </source>
</evidence>
<evidence type="ECO:0000259" key="5">
    <source>
        <dbReference type="Pfam" id="PF08479"/>
    </source>
</evidence>
<evidence type="ECO:0000259" key="4">
    <source>
        <dbReference type="Pfam" id="PF03865"/>
    </source>
</evidence>
<dbReference type="AlphaFoldDB" id="A0A512IVZ2"/>
<dbReference type="GO" id="GO:0046819">
    <property type="term" value="P:protein secretion by the type V secretion system"/>
    <property type="evidence" value="ECO:0007669"/>
    <property type="project" value="TreeGrafter"/>
</dbReference>
<dbReference type="PANTHER" id="PTHR34597:SF6">
    <property type="entry name" value="BLR6126 PROTEIN"/>
    <property type="match status" value="1"/>
</dbReference>
<dbReference type="InterPro" id="IPR005565">
    <property type="entry name" value="Hemolysn_activator_HlyB_C"/>
</dbReference>
<dbReference type="Gene3D" id="3.10.20.310">
    <property type="entry name" value="membrane protein fhac"/>
    <property type="match status" value="1"/>
</dbReference>
<dbReference type="EMBL" id="BJZT01000057">
    <property type="protein sequence ID" value="GEP01833.1"/>
    <property type="molecule type" value="Genomic_DNA"/>
</dbReference>
<dbReference type="Pfam" id="PF08479">
    <property type="entry name" value="POTRA_2"/>
    <property type="match status" value="1"/>
</dbReference>
<dbReference type="Pfam" id="PF03865">
    <property type="entry name" value="ShlB"/>
    <property type="match status" value="1"/>
</dbReference>
<dbReference type="Proteomes" id="UP000321258">
    <property type="component" value="Unassembled WGS sequence"/>
</dbReference>
<evidence type="ECO:0000256" key="1">
    <source>
        <dbReference type="ARBA" id="ARBA00022452"/>
    </source>
</evidence>
<evidence type="ECO:0000313" key="7">
    <source>
        <dbReference type="Proteomes" id="UP000321258"/>
    </source>
</evidence>
<name>A0A512IVZ2_9HYPH</name>
<keyword evidence="2" id="KW-0812">Transmembrane</keyword>
<sequence>MVRLMAVELEGASALPERDLAPAYAAFIGQDVSEDDLTAITAHLGRLYREAGYHLTRAIIPSQDLANGRLRIRVLEGVIEEVVIGGDDRGAYGLPSLFSPLTAERPSRRATLERQLLLANDRPGVRLTDTTLDEIAPGTGRFRLKVTVQTWALYGAVGLDNLGSGAVGPWQGSTSVALNSLVLPGDSLVFSGSSTLGSWRELRFGSLAYDVPLGSDSFRVGAAATTSEIRPGDGRRWQRTVSEAETYELRAWYAPLVGQTQTLWLGGALGVSSIAERNAVGRTYDDRLGLASLSADYRLHISEDSWTYLFATFRQGLGPVDREDALDTLSRTGASTRFSLLNASFAHYQNLADAWSVKLSAGGQIASGPLLISQQYYLGGYSFGRGFEAGWLAGDNAIAGSGELRYDIPVRASYLNAIQLYGFLEGGAAETYLQPKNIVQTIASVGAGMRLFVTDDLLAGVAIAKPITDTSIYRKSDGLSLLFSLTNVFRLCPSSSKWQCN</sequence>
<accession>A0A512IVZ2</accession>
<gene>
    <name evidence="6" type="ORF">MHA02_42200</name>
</gene>
<proteinExistence type="predicted"/>
<comment type="caution">
    <text evidence="6">The sequence shown here is derived from an EMBL/GenBank/DDBJ whole genome shotgun (WGS) entry which is preliminary data.</text>
</comment>
<dbReference type="InterPro" id="IPR013686">
    <property type="entry name" value="Polypept-transport_assoc_ShlB"/>
</dbReference>
<organism evidence="6 7">
    <name type="scientific">Methylobacterium haplocladii</name>
    <dbReference type="NCBI Taxonomy" id="1176176"/>
    <lineage>
        <taxon>Bacteria</taxon>
        <taxon>Pseudomonadati</taxon>
        <taxon>Pseudomonadota</taxon>
        <taxon>Alphaproteobacteria</taxon>
        <taxon>Hyphomicrobiales</taxon>
        <taxon>Methylobacteriaceae</taxon>
        <taxon>Methylobacterium</taxon>
    </lineage>
</organism>